<proteinExistence type="predicted"/>
<evidence type="ECO:0000313" key="1">
    <source>
        <dbReference type="EMBL" id="VDN57317.1"/>
    </source>
</evidence>
<dbReference type="Proteomes" id="UP000038040">
    <property type="component" value="Unplaced"/>
</dbReference>
<dbReference type="WBParaSite" id="DME_0000313101-mRNA-1">
    <property type="protein sequence ID" value="DME_0000313101-mRNA-1"/>
    <property type="gene ID" value="DME_0000313101"/>
</dbReference>
<keyword evidence="3" id="KW-1185">Reference proteome</keyword>
<name>A0A0N4U7Z0_DRAME</name>
<protein>
    <submittedName>
        <fullName evidence="1 4">Uncharacterized protein</fullName>
    </submittedName>
</protein>
<dbReference type="Proteomes" id="UP000274756">
    <property type="component" value="Unassembled WGS sequence"/>
</dbReference>
<dbReference type="AlphaFoldDB" id="A0A0N4U7Z0"/>
<evidence type="ECO:0000313" key="4">
    <source>
        <dbReference type="WBParaSite" id="DME_0000313101-mRNA-1"/>
    </source>
</evidence>
<sequence length="87" mass="10177">MCKFLPELRAHPCRSAFRKRFYARLSYEEENEDVAVDITVNKMSTTIARSQLESSNSDTAELPSSISKCNRQRTWYNPSVRRKRFGL</sequence>
<dbReference type="EMBL" id="UYYG01001159">
    <property type="protein sequence ID" value="VDN57317.1"/>
    <property type="molecule type" value="Genomic_DNA"/>
</dbReference>
<gene>
    <name evidence="1" type="ORF">DME_LOCUS7290</name>
</gene>
<organism evidence="2 4">
    <name type="scientific">Dracunculus medinensis</name>
    <name type="common">Guinea worm</name>
    <dbReference type="NCBI Taxonomy" id="318479"/>
    <lineage>
        <taxon>Eukaryota</taxon>
        <taxon>Metazoa</taxon>
        <taxon>Ecdysozoa</taxon>
        <taxon>Nematoda</taxon>
        <taxon>Chromadorea</taxon>
        <taxon>Rhabditida</taxon>
        <taxon>Spirurina</taxon>
        <taxon>Dracunculoidea</taxon>
        <taxon>Dracunculidae</taxon>
        <taxon>Dracunculus</taxon>
    </lineage>
</organism>
<evidence type="ECO:0000313" key="3">
    <source>
        <dbReference type="Proteomes" id="UP000274756"/>
    </source>
</evidence>
<reference evidence="1 3" key="2">
    <citation type="submission" date="2018-11" db="EMBL/GenBank/DDBJ databases">
        <authorList>
            <consortium name="Pathogen Informatics"/>
        </authorList>
    </citation>
    <scope>NUCLEOTIDE SEQUENCE [LARGE SCALE GENOMIC DNA]</scope>
</reference>
<reference evidence="4" key="1">
    <citation type="submission" date="2017-02" db="UniProtKB">
        <authorList>
            <consortium name="WormBaseParasite"/>
        </authorList>
    </citation>
    <scope>IDENTIFICATION</scope>
</reference>
<accession>A0A0N4U7Z0</accession>
<evidence type="ECO:0000313" key="2">
    <source>
        <dbReference type="Proteomes" id="UP000038040"/>
    </source>
</evidence>